<keyword evidence="14 18" id="KW-0830">Ubiquinone</keyword>
<dbReference type="GO" id="GO:0006120">
    <property type="term" value="P:mitochondrial electron transport, NADH to ubiquinone"/>
    <property type="evidence" value="ECO:0007669"/>
    <property type="project" value="InterPro"/>
</dbReference>
<geneLocation type="mitochondrion" evidence="20"/>
<evidence type="ECO:0000313" key="20">
    <source>
        <dbReference type="EMBL" id="AZH08538.1"/>
    </source>
</evidence>
<evidence type="ECO:0000256" key="7">
    <source>
        <dbReference type="ARBA" id="ARBA00022660"/>
    </source>
</evidence>
<evidence type="ECO:0000256" key="1">
    <source>
        <dbReference type="ARBA" id="ARBA00003257"/>
    </source>
</evidence>
<feature type="transmembrane region" description="Helical" evidence="18">
    <location>
        <begin position="6"/>
        <end position="39"/>
    </location>
</feature>
<keyword evidence="7 18" id="KW-0679">Respiratory chain</keyword>
<keyword evidence="8 18" id="KW-0812">Transmembrane</keyword>
<evidence type="ECO:0000256" key="10">
    <source>
        <dbReference type="ARBA" id="ARBA00022967"/>
    </source>
</evidence>
<comment type="function">
    <text evidence="18">Core subunit of the mitochondrial membrane respiratory chain NADH dehydrogenase (Complex I) which catalyzes electron transfer from NADH through the respiratory chain, using ubiquinone as an electron acceptor. Essential for the catalytic activity and assembly of complex I.</text>
</comment>
<keyword evidence="11 18" id="KW-0249">Electron transport</keyword>
<evidence type="ECO:0000259" key="19">
    <source>
        <dbReference type="Pfam" id="PF00361"/>
    </source>
</evidence>
<keyword evidence="13 18" id="KW-0520">NAD</keyword>
<feature type="domain" description="NADH:quinone oxidoreductase/Mrp antiporter transmembrane" evidence="19">
    <location>
        <begin position="26"/>
        <end position="280"/>
    </location>
</feature>
<dbReference type="PANTHER" id="PTHR46552">
    <property type="entry name" value="NADH-UBIQUINONE OXIDOREDUCTASE CHAIN 2"/>
    <property type="match status" value="1"/>
</dbReference>
<reference evidence="20" key="2">
    <citation type="journal article" date="2019" name="Sci. Rep.">
        <title>Characterization of the mitochondrial genome of an ancient amphipod Halice sp. MT-2017 (Pardaliscidae) from 10,908 m in the Mariana Trench.</title>
        <authorList>
            <person name="Li J.Y."/>
            <person name="Zeng C."/>
            <person name="Yan G.Y."/>
            <person name="He L.S."/>
        </authorList>
    </citation>
    <scope>NUCLEOTIDE SEQUENCE</scope>
</reference>
<feature type="transmembrane region" description="Helical" evidence="18">
    <location>
        <begin position="60"/>
        <end position="82"/>
    </location>
</feature>
<evidence type="ECO:0000256" key="6">
    <source>
        <dbReference type="ARBA" id="ARBA00022448"/>
    </source>
</evidence>
<protein>
    <recommendedName>
        <fullName evidence="5 18">NADH-ubiquinone oxidoreductase chain 2</fullName>
        <ecNumber evidence="4 18">7.1.1.2</ecNumber>
    </recommendedName>
</protein>
<evidence type="ECO:0000256" key="2">
    <source>
        <dbReference type="ARBA" id="ARBA00004448"/>
    </source>
</evidence>
<evidence type="ECO:0000256" key="14">
    <source>
        <dbReference type="ARBA" id="ARBA00023075"/>
    </source>
</evidence>
<keyword evidence="15 18" id="KW-0496">Mitochondrion</keyword>
<dbReference type="InterPro" id="IPR050175">
    <property type="entry name" value="Complex_I_Subunit_2"/>
</dbReference>
<evidence type="ECO:0000256" key="15">
    <source>
        <dbReference type="ARBA" id="ARBA00023128"/>
    </source>
</evidence>
<comment type="similarity">
    <text evidence="3 18">Belongs to the complex I subunit 2 family.</text>
</comment>
<dbReference type="AlphaFoldDB" id="A0A3Q8M7G6"/>
<evidence type="ECO:0000256" key="17">
    <source>
        <dbReference type="ARBA" id="ARBA00049551"/>
    </source>
</evidence>
<dbReference type="PRINTS" id="PR01436">
    <property type="entry name" value="NADHDHGNASE2"/>
</dbReference>
<feature type="transmembrane region" description="Helical" evidence="18">
    <location>
        <begin position="144"/>
        <end position="163"/>
    </location>
</feature>
<evidence type="ECO:0000256" key="5">
    <source>
        <dbReference type="ARBA" id="ARBA00021008"/>
    </source>
</evidence>
<comment type="catalytic activity">
    <reaction evidence="17 18">
        <text>a ubiquinone + NADH + 5 H(+)(in) = a ubiquinol + NAD(+) + 4 H(+)(out)</text>
        <dbReference type="Rhea" id="RHEA:29091"/>
        <dbReference type="Rhea" id="RHEA-COMP:9565"/>
        <dbReference type="Rhea" id="RHEA-COMP:9566"/>
        <dbReference type="ChEBI" id="CHEBI:15378"/>
        <dbReference type="ChEBI" id="CHEBI:16389"/>
        <dbReference type="ChEBI" id="CHEBI:17976"/>
        <dbReference type="ChEBI" id="CHEBI:57540"/>
        <dbReference type="ChEBI" id="CHEBI:57945"/>
        <dbReference type="EC" id="7.1.1.2"/>
    </reaction>
</comment>
<evidence type="ECO:0000256" key="16">
    <source>
        <dbReference type="ARBA" id="ARBA00023136"/>
    </source>
</evidence>
<keyword evidence="12 18" id="KW-1133">Transmembrane helix</keyword>
<evidence type="ECO:0000256" key="18">
    <source>
        <dbReference type="RuleBase" id="RU003403"/>
    </source>
</evidence>
<comment type="function">
    <text evidence="1">Core subunit of the mitochondrial membrane respiratory chain NADH dehydrogenase (Complex I) that is believed to belong to the minimal assembly required for catalysis. Complex I functions in the transfer of electrons from NADH to the respiratory chain. The immediate electron acceptor for the enzyme is believed to be ubiquinone.</text>
</comment>
<evidence type="ECO:0000256" key="11">
    <source>
        <dbReference type="ARBA" id="ARBA00022982"/>
    </source>
</evidence>
<keyword evidence="10 18" id="KW-1278">Translocase</keyword>
<dbReference type="EMBL" id="MH294484">
    <property type="protein sequence ID" value="AZH08538.1"/>
    <property type="molecule type" value="Genomic_DNA"/>
</dbReference>
<comment type="subcellular location">
    <subcellularLocation>
        <location evidence="2 18">Mitochondrion inner membrane</location>
        <topology evidence="2 18">Multi-pass membrane protein</topology>
    </subcellularLocation>
</comment>
<gene>
    <name evidence="20" type="primary">ND2</name>
</gene>
<dbReference type="GO" id="GO:0008137">
    <property type="term" value="F:NADH dehydrogenase (ubiquinone) activity"/>
    <property type="evidence" value="ECO:0007669"/>
    <property type="project" value="UniProtKB-EC"/>
</dbReference>
<feature type="transmembrane region" description="Helical" evidence="18">
    <location>
        <begin position="192"/>
        <end position="213"/>
    </location>
</feature>
<proteinExistence type="inferred from homology"/>
<dbReference type="Pfam" id="PF00361">
    <property type="entry name" value="Proton_antipo_M"/>
    <property type="match status" value="1"/>
</dbReference>
<evidence type="ECO:0000256" key="9">
    <source>
        <dbReference type="ARBA" id="ARBA00022792"/>
    </source>
</evidence>
<dbReference type="PANTHER" id="PTHR46552:SF1">
    <property type="entry name" value="NADH-UBIQUINONE OXIDOREDUCTASE CHAIN 2"/>
    <property type="match status" value="1"/>
</dbReference>
<feature type="transmembrane region" description="Helical" evidence="18">
    <location>
        <begin position="306"/>
        <end position="329"/>
    </location>
</feature>
<feature type="transmembrane region" description="Helical" evidence="18">
    <location>
        <begin position="268"/>
        <end position="286"/>
    </location>
</feature>
<evidence type="ECO:0000256" key="12">
    <source>
        <dbReference type="ARBA" id="ARBA00022989"/>
    </source>
</evidence>
<evidence type="ECO:0000256" key="8">
    <source>
        <dbReference type="ARBA" id="ARBA00022692"/>
    </source>
</evidence>
<sequence>MFFHPVNILFMGTLIFSLCLIFSMNTWVMVWLGLELNLLSFIPIMLKKNNKYNVEAGLKYFLIQSLGSMYLLMSFIFGFLMFSKGVSFFILVALFMKMGAAPTHSWFPSVIEGLTWPHAFVLMTLQKLGPLSLIPFVLMNSSSFYIVYFYLVSSALVGAVMGLNQSSLRKILAFSSINHTGWMLACCCLTKLYWIIYILVYSLILVPIILVLYKLQLFFINHVFKIPNFFFNIMFSVSFMSLGGLPPFTGFMLKLLVVKELINFMTNYFILFILLFSSFFSLFYYFRLMLYYFMLSFTNSINFFFFNKFSFFLVMLNVSGIFILVFFYFI</sequence>
<evidence type="ECO:0000256" key="4">
    <source>
        <dbReference type="ARBA" id="ARBA00012944"/>
    </source>
</evidence>
<name>A0A3Q8M7G6_9CRUS</name>
<keyword evidence="6" id="KW-0813">Transport</keyword>
<dbReference type="InterPro" id="IPR003917">
    <property type="entry name" value="NADH_UbQ_OxRdtase_chain2"/>
</dbReference>
<keyword evidence="9 18" id="KW-0999">Mitochondrion inner membrane</keyword>
<dbReference type="EC" id="7.1.1.2" evidence="4 18"/>
<evidence type="ECO:0000256" key="13">
    <source>
        <dbReference type="ARBA" id="ARBA00023027"/>
    </source>
</evidence>
<evidence type="ECO:0000256" key="3">
    <source>
        <dbReference type="ARBA" id="ARBA00007012"/>
    </source>
</evidence>
<accession>A0A3Q8M7G6</accession>
<dbReference type="InterPro" id="IPR001750">
    <property type="entry name" value="ND/Mrp_TM"/>
</dbReference>
<dbReference type="GO" id="GO:0005743">
    <property type="term" value="C:mitochondrial inner membrane"/>
    <property type="evidence" value="ECO:0007669"/>
    <property type="project" value="UniProtKB-SubCell"/>
</dbReference>
<feature type="transmembrane region" description="Helical" evidence="18">
    <location>
        <begin position="233"/>
        <end position="256"/>
    </location>
</feature>
<keyword evidence="16 18" id="KW-0472">Membrane</keyword>
<reference evidence="20" key="1">
    <citation type="submission" date="2018-05" db="EMBL/GenBank/DDBJ databases">
        <authorList>
            <person name="Li J."/>
        </authorList>
    </citation>
    <scope>NUCLEOTIDE SEQUENCE</scope>
</reference>
<organism evidence="20">
    <name type="scientific">Halice sp. JL-2018</name>
    <dbReference type="NCBI Taxonomy" id="2528348"/>
    <lineage>
        <taxon>Eukaryota</taxon>
        <taxon>Metazoa</taxon>
        <taxon>Ecdysozoa</taxon>
        <taxon>Arthropoda</taxon>
        <taxon>Crustacea</taxon>
        <taxon>Multicrustacea</taxon>
        <taxon>Malacostraca</taxon>
        <taxon>Eumalacostraca</taxon>
        <taxon>Peracarida</taxon>
        <taxon>Amphipoda</taxon>
        <taxon>Amphilochidea</taxon>
        <taxon>Lysianassida</taxon>
        <taxon>Synopiidira</taxon>
        <taxon>Dexaminoidea</taxon>
        <taxon>Pardaliscidae</taxon>
        <taxon>Halice</taxon>
    </lineage>
</organism>